<organism evidence="4 5">
    <name type="scientific">Novosphingobium aromaticivorans (strain ATCC 700278 / DSM 12444 / CCUG 56034 / CIP 105152 / NBRC 16084 / F199)</name>
    <dbReference type="NCBI Taxonomy" id="279238"/>
    <lineage>
        <taxon>Bacteria</taxon>
        <taxon>Pseudomonadati</taxon>
        <taxon>Pseudomonadota</taxon>
        <taxon>Alphaproteobacteria</taxon>
        <taxon>Sphingomonadales</taxon>
        <taxon>Sphingomonadaceae</taxon>
        <taxon>Novosphingobium</taxon>
    </lineage>
</organism>
<dbReference type="Proteomes" id="UP000009134">
    <property type="component" value="Chromosome"/>
</dbReference>
<feature type="compositionally biased region" description="Basic and acidic residues" evidence="1">
    <location>
        <begin position="79"/>
        <end position="118"/>
    </location>
</feature>
<keyword evidence="2" id="KW-0472">Membrane</keyword>
<reference evidence="5" key="1">
    <citation type="submission" date="2006-01" db="EMBL/GenBank/DDBJ databases">
        <title>Complete sequence of Novosphingobium aromaticivorans DSM 12444.</title>
        <authorList>
            <consortium name="US DOE Joint Genome Institute"/>
            <person name="Copeland A."/>
            <person name="Lucas S."/>
            <person name="Lapidus A."/>
            <person name="Barry K."/>
            <person name="Detter J.C."/>
            <person name="Glavina T."/>
            <person name="Hammon N."/>
            <person name="Israni S."/>
            <person name="Pitluck S."/>
            <person name="Chain P."/>
            <person name="Malfatti S."/>
            <person name="Shin M."/>
            <person name="Vergez L."/>
            <person name="Schmutz J."/>
            <person name="Larimer F."/>
            <person name="Land M."/>
            <person name="Kyrpides N."/>
            <person name="Ivanova N."/>
            <person name="Fredrickson J."/>
            <person name="Balkwill D."/>
            <person name="Romine M.F."/>
            <person name="Richardson P."/>
        </authorList>
    </citation>
    <scope>NUCLEOTIDE SEQUENCE [LARGE SCALE GENOMIC DNA]</scope>
    <source>
        <strain evidence="5">ATCC 700278 / DSM 12444 / CCUG 56034 / CIP 105152 / NBRC 16084 / F199</strain>
    </source>
</reference>
<evidence type="ECO:0000313" key="5">
    <source>
        <dbReference type="Proteomes" id="UP000009134"/>
    </source>
</evidence>
<evidence type="ECO:0000256" key="3">
    <source>
        <dbReference type="SAM" id="SignalP"/>
    </source>
</evidence>
<dbReference type="HOGENOM" id="CLU_1609126_0_0_5"/>
<dbReference type="eggNOG" id="ENOG50317SD">
    <property type="taxonomic scope" value="Bacteria"/>
</dbReference>
<feature type="transmembrane region" description="Helical" evidence="2">
    <location>
        <begin position="59"/>
        <end position="77"/>
    </location>
</feature>
<keyword evidence="2" id="KW-0812">Transmembrane</keyword>
<keyword evidence="2" id="KW-1133">Transmembrane helix</keyword>
<feature type="signal peptide" evidence="3">
    <location>
        <begin position="1"/>
        <end position="23"/>
    </location>
</feature>
<feature type="chain" id="PRO_5004208329" description="17 kDa surface antigen" evidence="3">
    <location>
        <begin position="24"/>
        <end position="188"/>
    </location>
</feature>
<accession>Q2G5B5</accession>
<evidence type="ECO:0000313" key="4">
    <source>
        <dbReference type="EMBL" id="ABD26958.1"/>
    </source>
</evidence>
<dbReference type="AlphaFoldDB" id="Q2G5B5"/>
<dbReference type="KEGG" id="nar:Saro_2522"/>
<gene>
    <name evidence="4" type="ordered locus">Saro_2522</name>
</gene>
<evidence type="ECO:0000256" key="2">
    <source>
        <dbReference type="SAM" id="Phobius"/>
    </source>
</evidence>
<dbReference type="EMBL" id="CP000248">
    <property type="protein sequence ID" value="ABD26958.1"/>
    <property type="molecule type" value="Genomic_DNA"/>
</dbReference>
<keyword evidence="5" id="KW-1185">Reference proteome</keyword>
<evidence type="ECO:0008006" key="6">
    <source>
        <dbReference type="Google" id="ProtNLM"/>
    </source>
</evidence>
<feature type="region of interest" description="Disordered" evidence="1">
    <location>
        <begin position="76"/>
        <end position="126"/>
    </location>
</feature>
<evidence type="ECO:0000256" key="1">
    <source>
        <dbReference type="SAM" id="MobiDB-lite"/>
    </source>
</evidence>
<proteinExistence type="predicted"/>
<keyword evidence="3" id="KW-0732">Signal</keyword>
<name>Q2G5B5_NOVAD</name>
<dbReference type="RefSeq" id="WP_011446164.1">
    <property type="nucleotide sequence ID" value="NC_007794.1"/>
</dbReference>
<protein>
    <recommendedName>
        <fullName evidence="6">17 kDa surface antigen</fullName>
    </recommendedName>
</protein>
<dbReference type="STRING" id="279238.Saro_2522"/>
<sequence length="188" mass="20245">MTGRFSKIALAIAGMTTAMLPLAAEAQARPHWGRGGGWGGDWGGRHWHRDRGGVDGGDVLAGLLIIGGIAAIATAASNAEKKRDGRKDDDYNYRPDRNGDDWRGNGSDNRDSDNRDSDWNSGASRGIDDAVNRCVEEASRRGEVDEVYDAARSGEGYRVSGTLKGGDDFDCQVRGNGTVDVDVRDRNF</sequence>